<dbReference type="PANTHER" id="PTHR12903">
    <property type="entry name" value="MITOCHONDRIAL RIBOSOMAL PROTEIN L24"/>
    <property type="match status" value="1"/>
</dbReference>
<sequence length="106" mass="11672">MAKFHIKKGDNVQVIAGNSKGQTGRVIRMIPKQNRAVVEGVNMVSKHQKPSASNPQGGIVQMEAPIHISNLLLVDPKENKPTRIGRKHDENGKLVRYAKKSGEVIK</sequence>
<evidence type="ECO:0000256" key="1">
    <source>
        <dbReference type="ARBA" id="ARBA00010618"/>
    </source>
</evidence>
<evidence type="ECO:0000256" key="3">
    <source>
        <dbReference type="ARBA" id="ARBA00022884"/>
    </source>
</evidence>
<evidence type="ECO:0000256" key="2">
    <source>
        <dbReference type="ARBA" id="ARBA00022730"/>
    </source>
</evidence>
<evidence type="ECO:0000313" key="12">
    <source>
        <dbReference type="Proteomes" id="UP000468650"/>
    </source>
</evidence>
<comment type="subunit">
    <text evidence="8">Part of the 50S ribosomal subunit.</text>
</comment>
<keyword evidence="5 8" id="KW-0687">Ribonucleoprotein</keyword>
<dbReference type="GO" id="GO:0006412">
    <property type="term" value="P:translation"/>
    <property type="evidence" value="ECO:0007669"/>
    <property type="project" value="UniProtKB-UniRule"/>
</dbReference>
<comment type="caution">
    <text evidence="11">The sequence shown here is derived from an EMBL/GenBank/DDBJ whole genome shotgun (WGS) entry which is preliminary data.</text>
</comment>
<dbReference type="GO" id="GO:0005840">
    <property type="term" value="C:ribosome"/>
    <property type="evidence" value="ECO:0007669"/>
    <property type="project" value="UniProtKB-KW"/>
</dbReference>
<dbReference type="NCBIfam" id="TIGR01079">
    <property type="entry name" value="rplX_bact"/>
    <property type="match status" value="1"/>
</dbReference>
<dbReference type="Proteomes" id="UP000468650">
    <property type="component" value="Unassembled WGS sequence"/>
</dbReference>
<dbReference type="CDD" id="cd06089">
    <property type="entry name" value="KOW_RPL26"/>
    <property type="match status" value="1"/>
</dbReference>
<keyword evidence="3 8" id="KW-0694">RNA-binding</keyword>
<keyword evidence="2 8" id="KW-0699">rRNA-binding</keyword>
<evidence type="ECO:0000313" key="11">
    <source>
        <dbReference type="EMBL" id="KAB2808124.1"/>
    </source>
</evidence>
<comment type="function">
    <text evidence="8">One of two assembly initiator proteins, it binds directly to the 5'-end of the 23S rRNA, where it nucleates assembly of the 50S subunit.</text>
</comment>
<dbReference type="InterPro" id="IPR003256">
    <property type="entry name" value="Ribosomal_uL24"/>
</dbReference>
<dbReference type="AlphaFoldDB" id="A0A6N6REB9"/>
<proteinExistence type="inferred from homology"/>
<dbReference type="InterPro" id="IPR005825">
    <property type="entry name" value="Ribosomal_uL24_CS"/>
</dbReference>
<comment type="function">
    <text evidence="7 8">One of the proteins that surrounds the polypeptide exit tunnel on the outside of the subunit.</text>
</comment>
<dbReference type="RefSeq" id="WP_151667937.1">
    <property type="nucleotide sequence ID" value="NZ_WBVO01000009.1"/>
</dbReference>
<dbReference type="Pfam" id="PF17136">
    <property type="entry name" value="ribosomal_L24"/>
    <property type="match status" value="1"/>
</dbReference>
<evidence type="ECO:0000256" key="9">
    <source>
        <dbReference type="RuleBase" id="RU003477"/>
    </source>
</evidence>
<evidence type="ECO:0000256" key="4">
    <source>
        <dbReference type="ARBA" id="ARBA00022980"/>
    </source>
</evidence>
<protein>
    <recommendedName>
        <fullName evidence="6 8">Large ribosomal subunit protein uL24</fullName>
    </recommendedName>
</protein>
<dbReference type="FunFam" id="2.30.30.30:FF:000004">
    <property type="entry name" value="50S ribosomal protein L24"/>
    <property type="match status" value="1"/>
</dbReference>
<name>A0A6N6REB9_9FLAO</name>
<dbReference type="Gene3D" id="2.30.30.30">
    <property type="match status" value="1"/>
</dbReference>
<evidence type="ECO:0000256" key="8">
    <source>
        <dbReference type="HAMAP-Rule" id="MF_01326"/>
    </source>
</evidence>
<gene>
    <name evidence="8" type="primary">rplX</name>
    <name evidence="11" type="ORF">F8C67_11180</name>
</gene>
<dbReference type="InterPro" id="IPR008991">
    <property type="entry name" value="Translation_prot_SH3-like_sf"/>
</dbReference>
<dbReference type="SMART" id="SM00739">
    <property type="entry name" value="KOW"/>
    <property type="match status" value="1"/>
</dbReference>
<feature type="domain" description="KOW" evidence="10">
    <location>
        <begin position="5"/>
        <end position="32"/>
    </location>
</feature>
<dbReference type="Pfam" id="PF00467">
    <property type="entry name" value="KOW"/>
    <property type="match status" value="1"/>
</dbReference>
<evidence type="ECO:0000259" key="10">
    <source>
        <dbReference type="SMART" id="SM00739"/>
    </source>
</evidence>
<dbReference type="GO" id="GO:0003735">
    <property type="term" value="F:structural constituent of ribosome"/>
    <property type="evidence" value="ECO:0007669"/>
    <property type="project" value="InterPro"/>
</dbReference>
<accession>A0A6N6REB9</accession>
<organism evidence="11 12">
    <name type="scientific">Phaeocystidibacter luteus</name>
    <dbReference type="NCBI Taxonomy" id="911197"/>
    <lineage>
        <taxon>Bacteria</taxon>
        <taxon>Pseudomonadati</taxon>
        <taxon>Bacteroidota</taxon>
        <taxon>Flavobacteriia</taxon>
        <taxon>Flavobacteriales</taxon>
        <taxon>Phaeocystidibacteraceae</taxon>
        <taxon>Phaeocystidibacter</taxon>
    </lineage>
</organism>
<keyword evidence="4 8" id="KW-0689">Ribosomal protein</keyword>
<comment type="similarity">
    <text evidence="1 8 9">Belongs to the universal ribosomal protein uL24 family.</text>
</comment>
<dbReference type="InterPro" id="IPR014722">
    <property type="entry name" value="Rib_uL2_dom2"/>
</dbReference>
<dbReference type="InterPro" id="IPR005824">
    <property type="entry name" value="KOW"/>
</dbReference>
<evidence type="ECO:0000256" key="5">
    <source>
        <dbReference type="ARBA" id="ARBA00023274"/>
    </source>
</evidence>
<dbReference type="GO" id="GO:1990904">
    <property type="term" value="C:ribonucleoprotein complex"/>
    <property type="evidence" value="ECO:0007669"/>
    <property type="project" value="UniProtKB-KW"/>
</dbReference>
<dbReference type="GO" id="GO:0019843">
    <property type="term" value="F:rRNA binding"/>
    <property type="evidence" value="ECO:0007669"/>
    <property type="project" value="UniProtKB-UniRule"/>
</dbReference>
<dbReference type="SUPFAM" id="SSF50104">
    <property type="entry name" value="Translation proteins SH3-like domain"/>
    <property type="match status" value="1"/>
</dbReference>
<dbReference type="PROSITE" id="PS01108">
    <property type="entry name" value="RIBOSOMAL_L24"/>
    <property type="match status" value="1"/>
</dbReference>
<dbReference type="InterPro" id="IPR057264">
    <property type="entry name" value="Ribosomal_uL24_C"/>
</dbReference>
<evidence type="ECO:0000256" key="7">
    <source>
        <dbReference type="ARBA" id="ARBA00058688"/>
    </source>
</evidence>
<evidence type="ECO:0000256" key="6">
    <source>
        <dbReference type="ARBA" id="ARBA00035206"/>
    </source>
</evidence>
<dbReference type="HAMAP" id="MF_01326_B">
    <property type="entry name" value="Ribosomal_uL24_B"/>
    <property type="match status" value="1"/>
</dbReference>
<dbReference type="EMBL" id="WBVO01000009">
    <property type="protein sequence ID" value="KAB2808124.1"/>
    <property type="molecule type" value="Genomic_DNA"/>
</dbReference>
<keyword evidence="12" id="KW-1185">Reference proteome</keyword>
<dbReference type="OrthoDB" id="9807419at2"/>
<dbReference type="InterPro" id="IPR041988">
    <property type="entry name" value="Ribosomal_uL24_KOW"/>
</dbReference>
<reference evidence="11 12" key="1">
    <citation type="submission" date="2019-09" db="EMBL/GenBank/DDBJ databases">
        <title>Genomes of family Cryomorphaceae.</title>
        <authorList>
            <person name="Bowman J.P."/>
        </authorList>
    </citation>
    <scope>NUCLEOTIDE SEQUENCE [LARGE SCALE GENOMIC DNA]</scope>
    <source>
        <strain evidence="11 12">LMG 25704</strain>
    </source>
</reference>